<name>A0A9X4KT11_9BACL</name>
<dbReference type="InterPro" id="IPR011006">
    <property type="entry name" value="CheY-like_superfamily"/>
</dbReference>
<dbReference type="AlphaFoldDB" id="A0A9X4KT11"/>
<dbReference type="InterPro" id="IPR020449">
    <property type="entry name" value="Tscrpt_reg_AraC-type_HTH"/>
</dbReference>
<dbReference type="Pfam" id="PF12833">
    <property type="entry name" value="HTH_18"/>
    <property type="match status" value="1"/>
</dbReference>
<dbReference type="InterPro" id="IPR018060">
    <property type="entry name" value="HTH_AraC"/>
</dbReference>
<dbReference type="GO" id="GO:0000160">
    <property type="term" value="P:phosphorelay signal transduction system"/>
    <property type="evidence" value="ECO:0007669"/>
    <property type="project" value="InterPro"/>
</dbReference>
<dbReference type="PANTHER" id="PTHR43280">
    <property type="entry name" value="ARAC-FAMILY TRANSCRIPTIONAL REGULATOR"/>
    <property type="match status" value="1"/>
</dbReference>
<comment type="caution">
    <text evidence="7">The sequence shown here is derived from an EMBL/GenBank/DDBJ whole genome shotgun (WGS) entry which is preliminary data.</text>
</comment>
<evidence type="ECO:0000313" key="8">
    <source>
        <dbReference type="Proteomes" id="UP001153404"/>
    </source>
</evidence>
<dbReference type="CDD" id="cd17536">
    <property type="entry name" value="REC_YesN-like"/>
    <property type="match status" value="1"/>
</dbReference>
<evidence type="ECO:0000256" key="2">
    <source>
        <dbReference type="ARBA" id="ARBA00023125"/>
    </source>
</evidence>
<dbReference type="SUPFAM" id="SSF52172">
    <property type="entry name" value="CheY-like"/>
    <property type="match status" value="1"/>
</dbReference>
<feature type="domain" description="HTH araC/xylS-type" evidence="5">
    <location>
        <begin position="333"/>
        <end position="431"/>
    </location>
</feature>
<reference evidence="7" key="1">
    <citation type="submission" date="2022-10" db="EMBL/GenBank/DDBJ databases">
        <title>Comparative genomic analysis of Cohnella hashimotonis sp. nov., isolated from the International Space Station.</title>
        <authorList>
            <person name="Simpson A."/>
            <person name="Venkateswaran K."/>
        </authorList>
    </citation>
    <scope>NUCLEOTIDE SEQUENCE</scope>
    <source>
        <strain evidence="7">DSM 28161</strain>
    </source>
</reference>
<evidence type="ECO:0000313" key="7">
    <source>
        <dbReference type="EMBL" id="MDG0809701.1"/>
    </source>
</evidence>
<feature type="modified residue" description="4-aspartylphosphate" evidence="4">
    <location>
        <position position="55"/>
    </location>
</feature>
<dbReference type="EMBL" id="JAPDIA010000003">
    <property type="protein sequence ID" value="MDG0809701.1"/>
    <property type="molecule type" value="Genomic_DNA"/>
</dbReference>
<dbReference type="PROSITE" id="PS00041">
    <property type="entry name" value="HTH_ARAC_FAMILY_1"/>
    <property type="match status" value="1"/>
</dbReference>
<accession>A0A9X4KT11</accession>
<dbReference type="GO" id="GO:0043565">
    <property type="term" value="F:sequence-specific DNA binding"/>
    <property type="evidence" value="ECO:0007669"/>
    <property type="project" value="InterPro"/>
</dbReference>
<sequence length="434" mass="49086">MYTLLIVDDEPIIVDGLYEEFKELGKWEMDVHRAYSGKGALELLGRMKVDLIISDIRMPGMDGIGLLHHVKSSWPSCRVIFLTGYKEFDYAHRAMEYGAARYILKTEGYDKIIEAVEQTIAEIEQSLRAEALIAEAEQKLHVLNERMLHDLLTAALCGETEAGPEFAEELSRLGMPLDPFKPVWMTVCRFDQPFPSVPSGYRDRKASEETIRLIAAQFFAPLVEGVMTASDSNLMVWLLQAKNAGGGDSGAWSGHREAQIGLFIRETLETIQRAAKETIGRTVSFAVRTETLEWERMAEAYQSLALLMDHRLGADTEMLRTDKQDTRSQDIVAKVQAYVESHLHEDISLVRLADLVQFNPTYLSRFFKQQAGLNLSEFIQSVRLDRARLLLADPDNRINDIANSLGYGSASNFARSFKKLTGLAPQEYRDLLRR</sequence>
<organism evidence="7 8">
    <name type="scientific">Cohnella rhizosphaerae</name>
    <dbReference type="NCBI Taxonomy" id="1457232"/>
    <lineage>
        <taxon>Bacteria</taxon>
        <taxon>Bacillati</taxon>
        <taxon>Bacillota</taxon>
        <taxon>Bacilli</taxon>
        <taxon>Bacillales</taxon>
        <taxon>Paenibacillaceae</taxon>
        <taxon>Cohnella</taxon>
    </lineage>
</organism>
<evidence type="ECO:0000256" key="3">
    <source>
        <dbReference type="ARBA" id="ARBA00023163"/>
    </source>
</evidence>
<dbReference type="PRINTS" id="PR00032">
    <property type="entry name" value="HTHARAC"/>
</dbReference>
<dbReference type="SMART" id="SM00342">
    <property type="entry name" value="HTH_ARAC"/>
    <property type="match status" value="1"/>
</dbReference>
<dbReference type="Proteomes" id="UP001153404">
    <property type="component" value="Unassembled WGS sequence"/>
</dbReference>
<proteinExistence type="predicted"/>
<dbReference type="SMART" id="SM00448">
    <property type="entry name" value="REC"/>
    <property type="match status" value="1"/>
</dbReference>
<evidence type="ECO:0000256" key="1">
    <source>
        <dbReference type="ARBA" id="ARBA00023015"/>
    </source>
</evidence>
<dbReference type="Pfam" id="PF00072">
    <property type="entry name" value="Response_reg"/>
    <property type="match status" value="1"/>
</dbReference>
<dbReference type="PROSITE" id="PS50110">
    <property type="entry name" value="RESPONSE_REGULATORY"/>
    <property type="match status" value="1"/>
</dbReference>
<dbReference type="Gene3D" id="3.40.50.2300">
    <property type="match status" value="1"/>
</dbReference>
<evidence type="ECO:0000256" key="4">
    <source>
        <dbReference type="PROSITE-ProRule" id="PRU00169"/>
    </source>
</evidence>
<feature type="domain" description="Response regulatory" evidence="6">
    <location>
        <begin position="3"/>
        <end position="120"/>
    </location>
</feature>
<keyword evidence="4" id="KW-0597">Phosphoprotein</keyword>
<evidence type="ECO:0000259" key="5">
    <source>
        <dbReference type="PROSITE" id="PS01124"/>
    </source>
</evidence>
<keyword evidence="1" id="KW-0805">Transcription regulation</keyword>
<dbReference type="PROSITE" id="PS01124">
    <property type="entry name" value="HTH_ARAC_FAMILY_2"/>
    <property type="match status" value="1"/>
</dbReference>
<dbReference type="InterPro" id="IPR001789">
    <property type="entry name" value="Sig_transdc_resp-reg_receiver"/>
</dbReference>
<dbReference type="InterPro" id="IPR018062">
    <property type="entry name" value="HTH_AraC-typ_CS"/>
</dbReference>
<keyword evidence="2" id="KW-0238">DNA-binding</keyword>
<evidence type="ECO:0000259" key="6">
    <source>
        <dbReference type="PROSITE" id="PS50110"/>
    </source>
</evidence>
<gene>
    <name evidence="7" type="ORF">OMP40_10370</name>
</gene>
<dbReference type="SUPFAM" id="SSF46689">
    <property type="entry name" value="Homeodomain-like"/>
    <property type="match status" value="2"/>
</dbReference>
<dbReference type="GO" id="GO:0003700">
    <property type="term" value="F:DNA-binding transcription factor activity"/>
    <property type="evidence" value="ECO:0007669"/>
    <property type="project" value="InterPro"/>
</dbReference>
<dbReference type="RefSeq" id="WP_277531161.1">
    <property type="nucleotide sequence ID" value="NZ_JAPDIA010000003.1"/>
</dbReference>
<keyword evidence="3" id="KW-0804">Transcription</keyword>
<dbReference type="Gene3D" id="1.10.10.60">
    <property type="entry name" value="Homeodomain-like"/>
    <property type="match status" value="2"/>
</dbReference>
<keyword evidence="8" id="KW-1185">Reference proteome</keyword>
<dbReference type="PANTHER" id="PTHR43280:SF2">
    <property type="entry name" value="HTH-TYPE TRANSCRIPTIONAL REGULATOR EXSA"/>
    <property type="match status" value="1"/>
</dbReference>
<protein>
    <submittedName>
        <fullName evidence="7">Response regulator</fullName>
    </submittedName>
</protein>
<dbReference type="InterPro" id="IPR009057">
    <property type="entry name" value="Homeodomain-like_sf"/>
</dbReference>